<dbReference type="SMART" id="SM00355">
    <property type="entry name" value="ZnF_C2H2"/>
    <property type="match status" value="2"/>
</dbReference>
<evidence type="ECO:0000256" key="1">
    <source>
        <dbReference type="ARBA" id="ARBA00022723"/>
    </source>
</evidence>
<evidence type="ECO:0000256" key="7">
    <source>
        <dbReference type="SAM" id="MobiDB-lite"/>
    </source>
</evidence>
<evidence type="ECO:0000259" key="8">
    <source>
        <dbReference type="PROSITE" id="PS50157"/>
    </source>
</evidence>
<dbReference type="FunFam" id="3.30.160.60:FF:000125">
    <property type="entry name" value="Putative zinc finger protein 143"/>
    <property type="match status" value="1"/>
</dbReference>
<dbReference type="GO" id="GO:0000785">
    <property type="term" value="C:chromatin"/>
    <property type="evidence" value="ECO:0007669"/>
    <property type="project" value="TreeGrafter"/>
</dbReference>
<dbReference type="GO" id="GO:0008270">
    <property type="term" value="F:zinc ion binding"/>
    <property type="evidence" value="ECO:0007669"/>
    <property type="project" value="UniProtKB-KW"/>
</dbReference>
<dbReference type="Pfam" id="PF12874">
    <property type="entry name" value="zf-met"/>
    <property type="match status" value="1"/>
</dbReference>
<keyword evidence="10" id="KW-1185">Reference proteome</keyword>
<dbReference type="SUPFAM" id="SSF57667">
    <property type="entry name" value="beta-beta-alpha zinc fingers"/>
    <property type="match status" value="1"/>
</dbReference>
<keyword evidence="3 6" id="KW-0863">Zinc-finger</keyword>
<dbReference type="Gene3D" id="3.30.160.60">
    <property type="entry name" value="Classic Zinc Finger"/>
    <property type="match status" value="2"/>
</dbReference>
<dbReference type="AlphaFoldDB" id="A0A430LVK9"/>
<dbReference type="Proteomes" id="UP000287124">
    <property type="component" value="Unassembled WGS sequence"/>
</dbReference>
<proteinExistence type="predicted"/>
<dbReference type="GO" id="GO:0000981">
    <property type="term" value="F:DNA-binding transcription factor activity, RNA polymerase II-specific"/>
    <property type="evidence" value="ECO:0007669"/>
    <property type="project" value="UniProtKB-ARBA"/>
</dbReference>
<dbReference type="PANTHER" id="PTHR14003">
    <property type="entry name" value="TRANSCRIPTIONAL REPRESSOR PROTEIN YY"/>
    <property type="match status" value="1"/>
</dbReference>
<feature type="domain" description="C2H2-type" evidence="8">
    <location>
        <begin position="16"/>
        <end position="43"/>
    </location>
</feature>
<evidence type="ECO:0000313" key="9">
    <source>
        <dbReference type="EMBL" id="RTE79760.1"/>
    </source>
</evidence>
<dbReference type="Pfam" id="PF00096">
    <property type="entry name" value="zf-C2H2"/>
    <property type="match status" value="1"/>
</dbReference>
<dbReference type="FunFam" id="3.30.160.60:FF:000793">
    <property type="entry name" value="C2H2 finger domain protein FlbC"/>
    <property type="match status" value="1"/>
</dbReference>
<evidence type="ECO:0000256" key="5">
    <source>
        <dbReference type="ARBA" id="ARBA00044085"/>
    </source>
</evidence>
<gene>
    <name evidence="9" type="ORF">BHE90_005741</name>
</gene>
<name>A0A430LVK9_9HYPO</name>
<keyword evidence="2" id="KW-0677">Repeat</keyword>
<dbReference type="PROSITE" id="PS00028">
    <property type="entry name" value="ZINC_FINGER_C2H2_1"/>
    <property type="match status" value="2"/>
</dbReference>
<reference evidence="9 10" key="1">
    <citation type="submission" date="2017-06" db="EMBL/GenBank/DDBJ databases">
        <title>Comparative genomic analysis of Ambrosia Fusariam Clade fungi.</title>
        <authorList>
            <person name="Stajich J.E."/>
            <person name="Carrillo J."/>
            <person name="Kijimoto T."/>
            <person name="Eskalen A."/>
            <person name="O'Donnell K."/>
            <person name="Kasson M."/>
        </authorList>
    </citation>
    <scope>NUCLEOTIDE SEQUENCE [LARGE SCALE GENOMIC DNA]</scope>
    <source>
        <strain evidence="9 10">UCR1854</strain>
    </source>
</reference>
<protein>
    <recommendedName>
        <fullName evidence="5">C2H2 type master regulator of conidiophore development brlA</fullName>
    </recommendedName>
</protein>
<dbReference type="InterPro" id="IPR013087">
    <property type="entry name" value="Znf_C2H2_type"/>
</dbReference>
<evidence type="ECO:0000313" key="10">
    <source>
        <dbReference type="Proteomes" id="UP000287124"/>
    </source>
</evidence>
<dbReference type="PANTHER" id="PTHR14003:SF19">
    <property type="entry name" value="YY2 TRANSCRIPTION FACTOR"/>
    <property type="match status" value="1"/>
</dbReference>
<comment type="caution">
    <text evidence="9">The sequence shown here is derived from an EMBL/GenBank/DDBJ whole genome shotgun (WGS) entry which is preliminary data.</text>
</comment>
<dbReference type="GO" id="GO:0000978">
    <property type="term" value="F:RNA polymerase II cis-regulatory region sequence-specific DNA binding"/>
    <property type="evidence" value="ECO:0007669"/>
    <property type="project" value="TreeGrafter"/>
</dbReference>
<evidence type="ECO:0000256" key="4">
    <source>
        <dbReference type="ARBA" id="ARBA00022833"/>
    </source>
</evidence>
<keyword evidence="1" id="KW-0479">Metal-binding</keyword>
<organism evidence="9 10">
    <name type="scientific">Fusarium euwallaceae</name>
    <dbReference type="NCBI Taxonomy" id="1147111"/>
    <lineage>
        <taxon>Eukaryota</taxon>
        <taxon>Fungi</taxon>
        <taxon>Dikarya</taxon>
        <taxon>Ascomycota</taxon>
        <taxon>Pezizomycotina</taxon>
        <taxon>Sordariomycetes</taxon>
        <taxon>Hypocreomycetidae</taxon>
        <taxon>Hypocreales</taxon>
        <taxon>Nectriaceae</taxon>
        <taxon>Fusarium</taxon>
        <taxon>Fusarium solani species complex</taxon>
    </lineage>
</organism>
<dbReference type="GO" id="GO:0005667">
    <property type="term" value="C:transcription regulator complex"/>
    <property type="evidence" value="ECO:0007669"/>
    <property type="project" value="TreeGrafter"/>
</dbReference>
<evidence type="ECO:0000256" key="3">
    <source>
        <dbReference type="ARBA" id="ARBA00022771"/>
    </source>
</evidence>
<feature type="region of interest" description="Disordered" evidence="7">
    <location>
        <begin position="72"/>
        <end position="95"/>
    </location>
</feature>
<dbReference type="PROSITE" id="PS50157">
    <property type="entry name" value="ZINC_FINGER_C2H2_2"/>
    <property type="match status" value="2"/>
</dbReference>
<dbReference type="InterPro" id="IPR036236">
    <property type="entry name" value="Znf_C2H2_sf"/>
</dbReference>
<keyword evidence="4" id="KW-0862">Zinc</keyword>
<feature type="region of interest" description="Disordered" evidence="7">
    <location>
        <begin position="151"/>
        <end position="194"/>
    </location>
</feature>
<evidence type="ECO:0000256" key="2">
    <source>
        <dbReference type="ARBA" id="ARBA00022737"/>
    </source>
</evidence>
<feature type="compositionally biased region" description="Basic and acidic residues" evidence="7">
    <location>
        <begin position="185"/>
        <end position="194"/>
    </location>
</feature>
<evidence type="ECO:0000256" key="6">
    <source>
        <dbReference type="PROSITE-ProRule" id="PRU00042"/>
    </source>
</evidence>
<sequence length="194" mass="21365">MAQASSNVSSSTQKRHQCKVCNKQFTRANSLQTHIYSHTGEKPFACDFEGCGRRFSRNDSYQRHYKTHKRDAHFGAGDHSQNHPTKLSEIPSSPTSIIPPGATSNSMFTPDIQTSPARRIPEPNPRIPFAIPLHPTPKTYHSQAYSVGQLDPETTAMSSDSPVLQHPPSRPSMPSELANDGNTLGKDEGVEDGR</sequence>
<feature type="domain" description="C2H2-type" evidence="8">
    <location>
        <begin position="44"/>
        <end position="73"/>
    </location>
</feature>
<dbReference type="EMBL" id="MIKF01000069">
    <property type="protein sequence ID" value="RTE79760.1"/>
    <property type="molecule type" value="Genomic_DNA"/>
</dbReference>
<accession>A0A430LVK9</accession>